<evidence type="ECO:0000259" key="2">
    <source>
        <dbReference type="Pfam" id="PF02517"/>
    </source>
</evidence>
<dbReference type="GO" id="GO:0004175">
    <property type="term" value="F:endopeptidase activity"/>
    <property type="evidence" value="ECO:0007669"/>
    <property type="project" value="UniProtKB-ARBA"/>
</dbReference>
<organism evidence="3 4">
    <name type="scientific">Halopenitus malekzadehii</name>
    <dbReference type="NCBI Taxonomy" id="1267564"/>
    <lineage>
        <taxon>Archaea</taxon>
        <taxon>Methanobacteriati</taxon>
        <taxon>Methanobacteriota</taxon>
        <taxon>Stenosarchaea group</taxon>
        <taxon>Halobacteria</taxon>
        <taxon>Halobacteriales</taxon>
        <taxon>Haloferacaceae</taxon>
        <taxon>Halopenitus</taxon>
    </lineage>
</organism>
<dbReference type="AlphaFoldDB" id="A0A1H6J1P5"/>
<dbReference type="RefSeq" id="WP_092817008.1">
    <property type="nucleotide sequence ID" value="NZ_FNWU01000004.1"/>
</dbReference>
<dbReference type="GO" id="GO:0080120">
    <property type="term" value="P:CAAX-box protein maturation"/>
    <property type="evidence" value="ECO:0007669"/>
    <property type="project" value="UniProtKB-ARBA"/>
</dbReference>
<feature type="transmembrane region" description="Helical" evidence="1">
    <location>
        <begin position="137"/>
        <end position="157"/>
    </location>
</feature>
<dbReference type="STRING" id="1267564.SAMN05192561_104168"/>
<dbReference type="Proteomes" id="UP000199215">
    <property type="component" value="Unassembled WGS sequence"/>
</dbReference>
<proteinExistence type="predicted"/>
<name>A0A1H6J1P5_9EURY</name>
<feature type="domain" description="CAAX prenyl protease 2/Lysostaphin resistance protein A-like" evidence="2">
    <location>
        <begin position="137"/>
        <end position="233"/>
    </location>
</feature>
<feature type="transmembrane region" description="Helical" evidence="1">
    <location>
        <begin position="197"/>
        <end position="215"/>
    </location>
</feature>
<dbReference type="PANTHER" id="PTHR43592">
    <property type="entry name" value="CAAX AMINO TERMINAL PROTEASE"/>
    <property type="match status" value="1"/>
</dbReference>
<keyword evidence="1" id="KW-1133">Transmembrane helix</keyword>
<accession>A0A1H6J1P5</accession>
<dbReference type="OrthoDB" id="275779at2157"/>
<reference evidence="3 4" key="1">
    <citation type="submission" date="2016-10" db="EMBL/GenBank/DDBJ databases">
        <authorList>
            <person name="de Groot N.N."/>
        </authorList>
    </citation>
    <scope>NUCLEOTIDE SEQUENCE [LARGE SCALE GENOMIC DNA]</scope>
    <source>
        <strain evidence="3 4">IBRC-M10418</strain>
    </source>
</reference>
<dbReference type="EMBL" id="FNWU01000004">
    <property type="protein sequence ID" value="SEH52669.1"/>
    <property type="molecule type" value="Genomic_DNA"/>
</dbReference>
<feature type="transmembrane region" description="Helical" evidence="1">
    <location>
        <begin position="21"/>
        <end position="49"/>
    </location>
</feature>
<feature type="transmembrane region" description="Helical" evidence="1">
    <location>
        <begin position="169"/>
        <end position="191"/>
    </location>
</feature>
<protein>
    <recommendedName>
        <fullName evidence="2">CAAX prenyl protease 2/Lysostaphin resistance protein A-like domain-containing protein</fullName>
    </recommendedName>
</protein>
<feature type="transmembrane region" description="Helical" evidence="1">
    <location>
        <begin position="93"/>
        <end position="115"/>
    </location>
</feature>
<evidence type="ECO:0000256" key="1">
    <source>
        <dbReference type="SAM" id="Phobius"/>
    </source>
</evidence>
<sequence length="245" mass="25528">MARRPAIVEYGEHAWTLGQGLLVVLGALLVSSAITQPFTDLVVGAGLVAADGWGETVVRTVFQFVGFGAAVGGYLAIADDWDLIGIGRIDPRNAAVVVVGTVVLLGIQFAALFVFDQIGVSTGENQAILAGQSAPTYFLYMVAVSILFVGPGEELLFRGTVQGLFRRSWGAWPSILAASAIFGAIHVPAVVGAAGEAALYAVVAAGLGCVLGYLYERTDNVLVPCLVHGLYNGTIYAIQYAAHVT</sequence>
<dbReference type="InterPro" id="IPR003675">
    <property type="entry name" value="Rce1/LyrA-like_dom"/>
</dbReference>
<keyword evidence="4" id="KW-1185">Reference proteome</keyword>
<dbReference type="PANTHER" id="PTHR43592:SF15">
    <property type="entry name" value="CAAX AMINO TERMINAL PROTEASE FAMILY PROTEIN"/>
    <property type="match status" value="1"/>
</dbReference>
<dbReference type="Pfam" id="PF02517">
    <property type="entry name" value="Rce1-like"/>
    <property type="match status" value="1"/>
</dbReference>
<evidence type="ECO:0000313" key="3">
    <source>
        <dbReference type="EMBL" id="SEH52669.1"/>
    </source>
</evidence>
<keyword evidence="1" id="KW-0472">Membrane</keyword>
<evidence type="ECO:0000313" key="4">
    <source>
        <dbReference type="Proteomes" id="UP000199215"/>
    </source>
</evidence>
<keyword evidence="1" id="KW-0812">Transmembrane</keyword>
<gene>
    <name evidence="3" type="ORF">SAMN05192561_104168</name>
</gene>
<feature type="transmembrane region" description="Helical" evidence="1">
    <location>
        <begin position="61"/>
        <end position="81"/>
    </location>
</feature>